<feature type="compositionally biased region" description="Basic and acidic residues" evidence="1">
    <location>
        <begin position="52"/>
        <end position="64"/>
    </location>
</feature>
<dbReference type="Proteomes" id="UP000034298">
    <property type="component" value="Unassembled WGS sequence"/>
</dbReference>
<protein>
    <submittedName>
        <fullName evidence="2">Uncharacterized protein</fullName>
    </submittedName>
</protein>
<dbReference type="RefSeq" id="WP_048046227.1">
    <property type="nucleotide sequence ID" value="NZ_JJPC01000160.1"/>
</dbReference>
<comment type="caution">
    <text evidence="2">The sequence shown here is derived from an EMBL/GenBank/DDBJ whole genome shotgun (WGS) entry which is preliminary data.</text>
</comment>
<reference evidence="4 5" key="1">
    <citation type="journal article" date="2015" name="ISME J.">
        <title>Genomic and phenotypic differentiation among Methanosarcina mazei populations from Columbia River sediment.</title>
        <authorList>
            <person name="Youngblut N.D."/>
            <person name="Wirth J.S."/>
            <person name="Henriksen J.R."/>
            <person name="Smith M."/>
            <person name="Simon H."/>
            <person name="Metcalf W.W."/>
            <person name="Whitaker R.J."/>
        </authorList>
    </citation>
    <scope>NUCLEOTIDE SEQUENCE [LARGE SCALE GENOMIC DNA]</scope>
    <source>
        <strain evidence="2 4">3.F.A.1B.1</strain>
        <strain evidence="3 5">3.F.T.2.1</strain>
    </source>
</reference>
<evidence type="ECO:0000313" key="2">
    <source>
        <dbReference type="EMBL" id="KKG30213.1"/>
    </source>
</evidence>
<dbReference type="EMBL" id="JJPL01000090">
    <property type="protein sequence ID" value="KKG63784.1"/>
    <property type="molecule type" value="Genomic_DNA"/>
</dbReference>
<gene>
    <name evidence="2" type="ORF">DU30_07035</name>
    <name evidence="3" type="ORF">DU67_11300</name>
</gene>
<feature type="compositionally biased region" description="Basic residues" evidence="1">
    <location>
        <begin position="66"/>
        <end position="76"/>
    </location>
</feature>
<evidence type="ECO:0000313" key="4">
    <source>
        <dbReference type="Proteomes" id="UP000034298"/>
    </source>
</evidence>
<dbReference type="AlphaFoldDB" id="A0A0F8FTE1"/>
<sequence>MTTKTELLLTIRKHCIECCGGSYQEVENCTSESTAAPYSQCALWAFRLGKDPEGPSEARREAGKKLALRKAGKTNA</sequence>
<evidence type="ECO:0000313" key="3">
    <source>
        <dbReference type="EMBL" id="KKG63784.1"/>
    </source>
</evidence>
<evidence type="ECO:0000313" key="5">
    <source>
        <dbReference type="Proteomes" id="UP000034424"/>
    </source>
</evidence>
<organism evidence="2 4">
    <name type="scientific">Methanosarcina mazei</name>
    <name type="common">Methanosarcina frisia</name>
    <dbReference type="NCBI Taxonomy" id="2209"/>
    <lineage>
        <taxon>Archaea</taxon>
        <taxon>Methanobacteriati</taxon>
        <taxon>Methanobacteriota</taxon>
        <taxon>Stenosarchaea group</taxon>
        <taxon>Methanomicrobia</taxon>
        <taxon>Methanosarcinales</taxon>
        <taxon>Methanosarcinaceae</taxon>
        <taxon>Methanosarcina</taxon>
    </lineage>
</organism>
<accession>A0A0F8FTE1</accession>
<dbReference type="PATRIC" id="fig|2209.62.peg.1480"/>
<feature type="region of interest" description="Disordered" evidence="1">
    <location>
        <begin position="52"/>
        <end position="76"/>
    </location>
</feature>
<name>A0A0F8FTE1_METMZ</name>
<evidence type="ECO:0000256" key="1">
    <source>
        <dbReference type="SAM" id="MobiDB-lite"/>
    </source>
</evidence>
<dbReference type="EMBL" id="JJPC01000160">
    <property type="protein sequence ID" value="KKG30213.1"/>
    <property type="molecule type" value="Genomic_DNA"/>
</dbReference>
<proteinExistence type="predicted"/>
<dbReference type="Proteomes" id="UP000034424">
    <property type="component" value="Unassembled WGS sequence"/>
</dbReference>